<evidence type="ECO:0000313" key="3">
    <source>
        <dbReference type="Proteomes" id="UP000321807"/>
    </source>
</evidence>
<reference evidence="2 3" key="1">
    <citation type="submission" date="2019-08" db="EMBL/GenBank/DDBJ databases">
        <title>Complete genome sequence of Rhodanobacter glycinis strain T01E-68 isolated from tomato root.</title>
        <authorList>
            <person name="Weon H.-Y."/>
            <person name="Lee S.A."/>
        </authorList>
    </citation>
    <scope>NUCLEOTIDE SEQUENCE [LARGE SCALE GENOMIC DNA]</scope>
    <source>
        <strain evidence="2 3">T01E-68</strain>
    </source>
</reference>
<dbReference type="EMBL" id="CP042807">
    <property type="protein sequence ID" value="QEE25987.1"/>
    <property type="molecule type" value="Genomic_DNA"/>
</dbReference>
<protein>
    <submittedName>
        <fullName evidence="2">Uncharacterized protein</fullName>
    </submittedName>
</protein>
<feature type="signal peptide" evidence="1">
    <location>
        <begin position="1"/>
        <end position="22"/>
    </location>
</feature>
<accession>A0A5B9E6T7</accession>
<organism evidence="2 3">
    <name type="scientific">Rhodanobacter glycinis</name>
    <dbReference type="NCBI Taxonomy" id="582702"/>
    <lineage>
        <taxon>Bacteria</taxon>
        <taxon>Pseudomonadati</taxon>
        <taxon>Pseudomonadota</taxon>
        <taxon>Gammaproteobacteria</taxon>
        <taxon>Lysobacterales</taxon>
        <taxon>Rhodanobacteraceae</taxon>
        <taxon>Rhodanobacter</taxon>
    </lineage>
</organism>
<dbReference type="KEGG" id="rgl:CS053_16885"/>
<evidence type="ECO:0000313" key="2">
    <source>
        <dbReference type="EMBL" id="QEE25987.1"/>
    </source>
</evidence>
<keyword evidence="1" id="KW-0732">Signal</keyword>
<dbReference type="AlphaFoldDB" id="A0A5B9E6T7"/>
<feature type="chain" id="PRO_5022703549" evidence="1">
    <location>
        <begin position="23"/>
        <end position="171"/>
    </location>
</feature>
<name>A0A5B9E6T7_9GAMM</name>
<sequence>MRKTVIATIVATSFALSIPAFAQVAVGGGGRLGVGVQTGGLTHSAMQTAGHAGMQADQTLQHTAHRARHATHRAENAVHSRSHARVDTRTNASIHAGAAGANTDTSASMGAGLDTSAAAGKAGAAGRSAAGQVRDTTHQALQSGEHTAGAIGHAAKGIHAGGSASAQVHGH</sequence>
<dbReference type="Proteomes" id="UP000321807">
    <property type="component" value="Chromosome"/>
</dbReference>
<evidence type="ECO:0000256" key="1">
    <source>
        <dbReference type="SAM" id="SignalP"/>
    </source>
</evidence>
<proteinExistence type="predicted"/>
<dbReference type="RefSeq" id="WP_147628256.1">
    <property type="nucleotide sequence ID" value="NZ_CP042807.1"/>
</dbReference>
<gene>
    <name evidence="2" type="ORF">CS053_16885</name>
</gene>